<evidence type="ECO:0000313" key="2">
    <source>
        <dbReference type="EMBL" id="PWY94124.1"/>
    </source>
</evidence>
<evidence type="ECO:0000313" key="3">
    <source>
        <dbReference type="Proteomes" id="UP000246702"/>
    </source>
</evidence>
<dbReference type="Proteomes" id="UP000246702">
    <property type="component" value="Unassembled WGS sequence"/>
</dbReference>
<keyword evidence="3" id="KW-1185">Reference proteome</keyword>
<reference evidence="2 3" key="1">
    <citation type="submission" date="2016-12" db="EMBL/GenBank/DDBJ databases">
        <title>The genomes of Aspergillus section Nigri reveals drivers in fungal speciation.</title>
        <authorList>
            <consortium name="DOE Joint Genome Institute"/>
            <person name="Vesth T.C."/>
            <person name="Nybo J."/>
            <person name="Theobald S."/>
            <person name="Brandl J."/>
            <person name="Frisvad J.C."/>
            <person name="Nielsen K.F."/>
            <person name="Lyhne E.K."/>
            <person name="Kogle M.E."/>
            <person name="Kuo A."/>
            <person name="Riley R."/>
            <person name="Clum A."/>
            <person name="Nolan M."/>
            <person name="Lipzen A."/>
            <person name="Salamov A."/>
            <person name="Henrissat B."/>
            <person name="Wiebenga A."/>
            <person name="De Vries R.P."/>
            <person name="Grigoriev I.V."/>
            <person name="Mortensen U.H."/>
            <person name="Andersen M.R."/>
            <person name="Baker S.E."/>
        </authorList>
    </citation>
    <scope>NUCLEOTIDE SEQUENCE [LARGE SCALE GENOMIC DNA]</scope>
    <source>
        <strain evidence="2 3">CBS 115572</strain>
    </source>
</reference>
<feature type="region of interest" description="Disordered" evidence="1">
    <location>
        <begin position="1"/>
        <end position="40"/>
    </location>
</feature>
<comment type="caution">
    <text evidence="2">The sequence shown here is derived from an EMBL/GenBank/DDBJ whole genome shotgun (WGS) entry which is preliminary data.</text>
</comment>
<gene>
    <name evidence="2" type="ORF">BO94DRAFT_321082</name>
</gene>
<protein>
    <submittedName>
        <fullName evidence="2">Uncharacterized protein</fullName>
    </submittedName>
</protein>
<dbReference type="EMBL" id="MSFK01000005">
    <property type="protein sequence ID" value="PWY94124.1"/>
    <property type="molecule type" value="Genomic_DNA"/>
</dbReference>
<evidence type="ECO:0000256" key="1">
    <source>
        <dbReference type="SAM" id="MobiDB-lite"/>
    </source>
</evidence>
<sequence length="114" mass="12956">MLQYPPPPIMISQATDVPVHPQSITSPKNEKTKPDFIPRRRNDAVALEMDKPEPRHFRSRGSPICKASTIQSVSLLRMAPHLIPLAEISTVTLLYKVKRLITIASRKPSMTRYR</sequence>
<accession>A0A317X691</accession>
<organism evidence="2 3">
    <name type="scientific">Aspergillus sclerotioniger CBS 115572</name>
    <dbReference type="NCBI Taxonomy" id="1450535"/>
    <lineage>
        <taxon>Eukaryota</taxon>
        <taxon>Fungi</taxon>
        <taxon>Dikarya</taxon>
        <taxon>Ascomycota</taxon>
        <taxon>Pezizomycotina</taxon>
        <taxon>Eurotiomycetes</taxon>
        <taxon>Eurotiomycetidae</taxon>
        <taxon>Eurotiales</taxon>
        <taxon>Aspergillaceae</taxon>
        <taxon>Aspergillus</taxon>
        <taxon>Aspergillus subgen. Circumdati</taxon>
    </lineage>
</organism>
<proteinExistence type="predicted"/>
<dbReference type="GeneID" id="37109043"/>
<dbReference type="RefSeq" id="XP_025470885.1">
    <property type="nucleotide sequence ID" value="XM_025606900.1"/>
</dbReference>
<dbReference type="AlphaFoldDB" id="A0A317X691"/>
<feature type="compositionally biased region" description="Basic and acidic residues" evidence="1">
    <location>
        <begin position="28"/>
        <end position="40"/>
    </location>
</feature>
<name>A0A317X691_9EURO</name>